<comment type="caution">
    <text evidence="9">The sequence shown here is derived from an EMBL/GenBank/DDBJ whole genome shotgun (WGS) entry which is preliminary data.</text>
</comment>
<dbReference type="InterPro" id="IPR000715">
    <property type="entry name" value="Glycosyl_transferase_4"/>
</dbReference>
<dbReference type="CDD" id="cd06853">
    <property type="entry name" value="GT_WecA_like"/>
    <property type="match status" value="1"/>
</dbReference>
<comment type="cofactor">
    <cofactor evidence="7">
        <name>Mg(2+)</name>
        <dbReference type="ChEBI" id="CHEBI:18420"/>
    </cofactor>
</comment>
<evidence type="ECO:0000256" key="1">
    <source>
        <dbReference type="ARBA" id="ARBA00004651"/>
    </source>
</evidence>
<dbReference type="RefSeq" id="WP_140988742.1">
    <property type="nucleotide sequence ID" value="NZ_VHIQ01000001.1"/>
</dbReference>
<keyword evidence="5 8" id="KW-1133">Transmembrane helix</keyword>
<dbReference type="GO" id="GO:0009103">
    <property type="term" value="P:lipopolysaccharide biosynthetic process"/>
    <property type="evidence" value="ECO:0007669"/>
    <property type="project" value="TreeGrafter"/>
</dbReference>
<dbReference type="GO" id="GO:0046872">
    <property type="term" value="F:metal ion binding"/>
    <property type="evidence" value="ECO:0007669"/>
    <property type="project" value="UniProtKB-KW"/>
</dbReference>
<sequence length="371" mass="41060">MIQDLLQNFEPQLYIGWLFLFAAVVAAITGVITFPAIKNVAEAKNLMDTPEERSVHHVRVPNLGGVGIYLSIVVAITMIGGVLDTKSLFLILGGITILFFLGLKDDILVLSPRKKFIGQLLAAVLLIIFTDTRIMGLHGLFGVTIMPYALSVVFTLFVYVLVINAFNLIDGIDGLAGSLALMAVIAFAWLFSYHDNVSMVVLGGAVCGAIIPFLFLNFSRRKKMFLGDTGSMILGFILAVMAVRFINASEQGASLFYNSSPIFVLGILFFPLLDTMRIFIIRIFVHKKSPFIADKNHIHHRFLEMGFSHKSTTAMIVGLNILLVASVWYGRSLDIHWQLLLLIGFGSFLYTAPFVIVEFKRKGIAAFQNFL</sequence>
<evidence type="ECO:0000256" key="3">
    <source>
        <dbReference type="ARBA" id="ARBA00022679"/>
    </source>
</evidence>
<evidence type="ECO:0000256" key="6">
    <source>
        <dbReference type="ARBA" id="ARBA00023136"/>
    </source>
</evidence>
<dbReference type="OrthoDB" id="9783652at2"/>
<accession>A0A506PPD0</accession>
<feature type="transmembrane region" description="Helical" evidence="8">
    <location>
        <begin position="197"/>
        <end position="218"/>
    </location>
</feature>
<dbReference type="InterPro" id="IPR018480">
    <property type="entry name" value="PNAcMuramoyl-5peptid_Trfase_CS"/>
</dbReference>
<feature type="binding site" evidence="7">
    <location>
        <position position="167"/>
    </location>
    <ligand>
        <name>Mg(2+)</name>
        <dbReference type="ChEBI" id="CHEBI:18420"/>
    </ligand>
</feature>
<dbReference type="PANTHER" id="PTHR22926">
    <property type="entry name" value="PHOSPHO-N-ACETYLMURAMOYL-PENTAPEPTIDE-TRANSFERASE"/>
    <property type="match status" value="1"/>
</dbReference>
<dbReference type="Pfam" id="PF00953">
    <property type="entry name" value="Glycos_transf_4"/>
    <property type="match status" value="1"/>
</dbReference>
<dbReference type="PANTHER" id="PTHR22926:SF3">
    <property type="entry name" value="UNDECAPRENYL-PHOSPHATE ALPHA-N-ACETYLGLUCOSAMINYL 1-PHOSPHATE TRANSFERASE"/>
    <property type="match status" value="1"/>
</dbReference>
<protein>
    <submittedName>
        <fullName evidence="9">Undecaprenyl/decaprenyl-phosphate alpha-N-acetylglucosaminyl 1-phosphate transferase</fullName>
    </submittedName>
</protein>
<feature type="transmembrane region" description="Helical" evidence="8">
    <location>
        <begin position="87"/>
        <end position="104"/>
    </location>
</feature>
<organism evidence="9 10">
    <name type="scientific">Paucihalobacter ruber</name>
    <dbReference type="NCBI Taxonomy" id="2567861"/>
    <lineage>
        <taxon>Bacteria</taxon>
        <taxon>Pseudomonadati</taxon>
        <taxon>Bacteroidota</taxon>
        <taxon>Flavobacteriia</taxon>
        <taxon>Flavobacteriales</taxon>
        <taxon>Flavobacteriaceae</taxon>
        <taxon>Paucihalobacter</taxon>
    </lineage>
</organism>
<feature type="transmembrane region" description="Helical" evidence="8">
    <location>
        <begin position="58"/>
        <end position="81"/>
    </location>
</feature>
<dbReference type="GO" id="GO:0005886">
    <property type="term" value="C:plasma membrane"/>
    <property type="evidence" value="ECO:0007669"/>
    <property type="project" value="UniProtKB-SubCell"/>
</dbReference>
<feature type="transmembrane region" description="Helical" evidence="8">
    <location>
        <begin position="174"/>
        <end position="191"/>
    </location>
</feature>
<feature type="transmembrane region" description="Helical" evidence="8">
    <location>
        <begin position="116"/>
        <end position="134"/>
    </location>
</feature>
<feature type="transmembrane region" description="Helical" evidence="8">
    <location>
        <begin position="140"/>
        <end position="162"/>
    </location>
</feature>
<evidence type="ECO:0000256" key="7">
    <source>
        <dbReference type="PIRSR" id="PIRSR600715-1"/>
    </source>
</evidence>
<dbReference type="PROSITE" id="PS01348">
    <property type="entry name" value="MRAY_2"/>
    <property type="match status" value="1"/>
</dbReference>
<keyword evidence="10" id="KW-1185">Reference proteome</keyword>
<dbReference type="GO" id="GO:0071555">
    <property type="term" value="P:cell wall organization"/>
    <property type="evidence" value="ECO:0007669"/>
    <property type="project" value="TreeGrafter"/>
</dbReference>
<comment type="subcellular location">
    <subcellularLocation>
        <location evidence="1">Cell membrane</location>
        <topology evidence="1">Multi-pass membrane protein</topology>
    </subcellularLocation>
</comment>
<feature type="transmembrane region" description="Helical" evidence="8">
    <location>
        <begin position="335"/>
        <end position="357"/>
    </location>
</feature>
<keyword evidence="7" id="KW-0479">Metal-binding</keyword>
<proteinExistence type="predicted"/>
<feature type="transmembrane region" description="Helical" evidence="8">
    <location>
        <begin position="262"/>
        <end position="285"/>
    </location>
</feature>
<keyword evidence="6 8" id="KW-0472">Membrane</keyword>
<dbReference type="AlphaFoldDB" id="A0A506PPD0"/>
<feature type="transmembrane region" description="Helical" evidence="8">
    <location>
        <begin position="225"/>
        <end position="246"/>
    </location>
</feature>
<evidence type="ECO:0000256" key="2">
    <source>
        <dbReference type="ARBA" id="ARBA00022475"/>
    </source>
</evidence>
<evidence type="ECO:0000256" key="8">
    <source>
        <dbReference type="SAM" id="Phobius"/>
    </source>
</evidence>
<keyword evidence="7" id="KW-0460">Magnesium</keyword>
<evidence type="ECO:0000256" key="5">
    <source>
        <dbReference type="ARBA" id="ARBA00022989"/>
    </source>
</evidence>
<feature type="binding site" evidence="7">
    <location>
        <position position="228"/>
    </location>
    <ligand>
        <name>Mg(2+)</name>
        <dbReference type="ChEBI" id="CHEBI:18420"/>
    </ligand>
</feature>
<dbReference type="GO" id="GO:0016780">
    <property type="term" value="F:phosphotransferase activity, for other substituted phosphate groups"/>
    <property type="evidence" value="ECO:0007669"/>
    <property type="project" value="InterPro"/>
</dbReference>
<evidence type="ECO:0000256" key="4">
    <source>
        <dbReference type="ARBA" id="ARBA00022692"/>
    </source>
</evidence>
<keyword evidence="2" id="KW-1003">Cell membrane</keyword>
<keyword evidence="3 9" id="KW-0808">Transferase</keyword>
<evidence type="ECO:0000313" key="9">
    <source>
        <dbReference type="EMBL" id="TPV35733.1"/>
    </source>
</evidence>
<evidence type="ECO:0000313" key="10">
    <source>
        <dbReference type="Proteomes" id="UP000317332"/>
    </source>
</evidence>
<dbReference type="EMBL" id="VHIQ01000001">
    <property type="protein sequence ID" value="TPV35733.1"/>
    <property type="molecule type" value="Genomic_DNA"/>
</dbReference>
<gene>
    <name evidence="9" type="ORF">FJ651_02125</name>
</gene>
<feature type="transmembrane region" description="Helical" evidence="8">
    <location>
        <begin position="14"/>
        <end position="37"/>
    </location>
</feature>
<name>A0A506PPD0_9FLAO</name>
<feature type="transmembrane region" description="Helical" evidence="8">
    <location>
        <begin position="311"/>
        <end position="329"/>
    </location>
</feature>
<dbReference type="Proteomes" id="UP000317332">
    <property type="component" value="Unassembled WGS sequence"/>
</dbReference>
<keyword evidence="4 8" id="KW-0812">Transmembrane</keyword>
<dbReference type="GO" id="GO:0044038">
    <property type="term" value="P:cell wall macromolecule biosynthetic process"/>
    <property type="evidence" value="ECO:0007669"/>
    <property type="project" value="TreeGrafter"/>
</dbReference>
<reference evidence="9 10" key="1">
    <citation type="submission" date="2019-06" db="EMBL/GenBank/DDBJ databases">
        <title>Flavobacteriaceae Paucihalobacterium erythroidium CWB-1, complete genome.</title>
        <authorList>
            <person name="Wu S."/>
        </authorList>
    </citation>
    <scope>NUCLEOTIDE SEQUENCE [LARGE SCALE GENOMIC DNA]</scope>
    <source>
        <strain evidence="9 10">CWB-1</strain>
    </source>
</reference>